<evidence type="ECO:0000256" key="1">
    <source>
        <dbReference type="ARBA" id="ARBA00004445"/>
    </source>
</evidence>
<feature type="domain" description="CpcD-like" evidence="7">
    <location>
        <begin position="15"/>
        <end position="73"/>
    </location>
</feature>
<keyword evidence="5" id="KW-0472">Membrane</keyword>
<dbReference type="Pfam" id="PF01383">
    <property type="entry name" value="CpcD"/>
    <property type="match status" value="1"/>
</dbReference>
<keyword evidence="9" id="KW-1185">Reference proteome</keyword>
<evidence type="ECO:0000259" key="7">
    <source>
        <dbReference type="PROSITE" id="PS51441"/>
    </source>
</evidence>
<sequence length="74" mass="8326">MVYQIANRNNVGPASRNFQLEVSGLHQNEVTTQNSYAIRSSSNVFITVPFSRFSEELQRLNRLGAKIVSIQALD</sequence>
<comment type="subcellular location">
    <subcellularLocation>
        <location evidence="1">Cellular thylakoid membrane</location>
        <topology evidence="1">Peripheral membrane protein</topology>
        <orientation evidence="1">Cytoplasmic side</orientation>
    </subcellularLocation>
</comment>
<dbReference type="Proteomes" id="UP001333818">
    <property type="component" value="Unassembled WGS sequence"/>
</dbReference>
<evidence type="ECO:0000256" key="4">
    <source>
        <dbReference type="ARBA" id="ARBA00023078"/>
    </source>
</evidence>
<keyword evidence="2" id="KW-0042">Antenna complex</keyword>
<dbReference type="PROSITE" id="PS51441">
    <property type="entry name" value="CPCD_LIKE"/>
    <property type="match status" value="1"/>
</dbReference>
<keyword evidence="4" id="KW-0793">Thylakoid</keyword>
<gene>
    <name evidence="8" type="ORF">V2H45_24280</name>
</gene>
<protein>
    <submittedName>
        <fullName evidence="8">Phycobilisome linker polypeptide</fullName>
    </submittedName>
</protein>
<proteinExistence type="predicted"/>
<accession>A0AAW9QA26</accession>
<evidence type="ECO:0000256" key="2">
    <source>
        <dbReference type="ARBA" id="ARBA00022549"/>
    </source>
</evidence>
<dbReference type="GO" id="GO:0030089">
    <property type="term" value="C:phycobilisome"/>
    <property type="evidence" value="ECO:0007669"/>
    <property type="project" value="UniProtKB-UniRule"/>
</dbReference>
<dbReference type="SMART" id="SM01094">
    <property type="entry name" value="CpcD"/>
    <property type="match status" value="1"/>
</dbReference>
<dbReference type="RefSeq" id="WP_330486298.1">
    <property type="nucleotide sequence ID" value="NZ_JAZBJZ010000181.1"/>
</dbReference>
<evidence type="ECO:0000256" key="6">
    <source>
        <dbReference type="PROSITE-ProRule" id="PRU00771"/>
    </source>
</evidence>
<dbReference type="GO" id="GO:0031676">
    <property type="term" value="C:plasma membrane-derived thylakoid membrane"/>
    <property type="evidence" value="ECO:0007669"/>
    <property type="project" value="UniProtKB-SubCell"/>
</dbReference>
<evidence type="ECO:0000313" key="9">
    <source>
        <dbReference type="Proteomes" id="UP001333818"/>
    </source>
</evidence>
<comment type="caution">
    <text evidence="8">The sequence shown here is derived from an EMBL/GenBank/DDBJ whole genome shotgun (WGS) entry which is preliminary data.</text>
</comment>
<dbReference type="InterPro" id="IPR008213">
    <property type="entry name" value="CpcD-like_dom"/>
</dbReference>
<dbReference type="AlphaFoldDB" id="A0AAW9QA26"/>
<evidence type="ECO:0000256" key="5">
    <source>
        <dbReference type="ARBA" id="ARBA00023136"/>
    </source>
</evidence>
<evidence type="ECO:0000256" key="3">
    <source>
        <dbReference type="ARBA" id="ARBA00022738"/>
    </source>
</evidence>
<evidence type="ECO:0000313" key="8">
    <source>
        <dbReference type="EMBL" id="MEE3719863.1"/>
    </source>
</evidence>
<name>A0AAW9QA26_9CYAN</name>
<reference evidence="8" key="1">
    <citation type="submission" date="2024-01" db="EMBL/GenBank/DDBJ databases">
        <title>Bank of Algae and Cyanobacteria of the Azores (BACA) strain genomes.</title>
        <authorList>
            <person name="Luz R."/>
            <person name="Cordeiro R."/>
            <person name="Fonseca A."/>
            <person name="Goncalves V."/>
        </authorList>
    </citation>
    <scope>NUCLEOTIDE SEQUENCE</scope>
    <source>
        <strain evidence="8">BACA0141</strain>
    </source>
</reference>
<keyword evidence="3 6" id="KW-0605">Phycobilisome</keyword>
<organism evidence="8 9">
    <name type="scientific">Tumidithrix elongata BACA0141</name>
    <dbReference type="NCBI Taxonomy" id="2716417"/>
    <lineage>
        <taxon>Bacteria</taxon>
        <taxon>Bacillati</taxon>
        <taxon>Cyanobacteriota</taxon>
        <taxon>Cyanophyceae</taxon>
        <taxon>Pseudanabaenales</taxon>
        <taxon>Pseudanabaenaceae</taxon>
        <taxon>Tumidithrix</taxon>
        <taxon>Tumidithrix elongata</taxon>
    </lineage>
</organism>
<dbReference type="EMBL" id="JAZBJZ010000181">
    <property type="protein sequence ID" value="MEE3719863.1"/>
    <property type="molecule type" value="Genomic_DNA"/>
</dbReference>